<dbReference type="GO" id="GO:0005829">
    <property type="term" value="C:cytosol"/>
    <property type="evidence" value="ECO:0007669"/>
    <property type="project" value="TreeGrafter"/>
</dbReference>
<sequence>MAELKLVGICGSLRKASTNRMLMMAAVEHFGPADFEEMDIDWPVYNGDVEAEGIPEAVLKADELLRSADAVIVTTPEYNKGISGSLKNALDWLSRTKTQPWSGRPVAVMSAAAGVQGGARAQSMLRLCLNPFRPHVIPGPEIMLGQSGQQFDENGKLTNDGTHKFLGELMGQLRELAEARQS</sequence>
<dbReference type="EMBL" id="FNUZ01000003">
    <property type="protein sequence ID" value="SEG27605.1"/>
    <property type="molecule type" value="Genomic_DNA"/>
</dbReference>
<reference evidence="2 3" key="1">
    <citation type="submission" date="2016-10" db="EMBL/GenBank/DDBJ databases">
        <authorList>
            <person name="de Groot N.N."/>
        </authorList>
    </citation>
    <scope>NUCLEOTIDE SEQUENCE [LARGE SCALE GENOMIC DNA]</scope>
    <source>
        <strain evidence="2 3">DSM 26915</strain>
    </source>
</reference>
<dbReference type="AlphaFoldDB" id="A0A1H5YW13"/>
<proteinExistence type="predicted"/>
<evidence type="ECO:0000313" key="2">
    <source>
        <dbReference type="EMBL" id="SEG27605.1"/>
    </source>
</evidence>
<gene>
    <name evidence="2" type="ORF">SAMN04488045_2261</name>
</gene>
<feature type="domain" description="NADPH-dependent FMN reductase-like" evidence="1">
    <location>
        <begin position="5"/>
        <end position="147"/>
    </location>
</feature>
<evidence type="ECO:0000259" key="1">
    <source>
        <dbReference type="Pfam" id="PF03358"/>
    </source>
</evidence>
<protein>
    <submittedName>
        <fullName evidence="2">NAD(P)H-dependent FMN reductase</fullName>
    </submittedName>
</protein>
<dbReference type="RefSeq" id="WP_103910591.1">
    <property type="nucleotide sequence ID" value="NZ_FNUZ01000003.1"/>
</dbReference>
<dbReference type="OrthoDB" id="9812295at2"/>
<dbReference type="SUPFAM" id="SSF52218">
    <property type="entry name" value="Flavoproteins"/>
    <property type="match status" value="1"/>
</dbReference>
<dbReference type="Pfam" id="PF03358">
    <property type="entry name" value="FMN_red"/>
    <property type="match status" value="1"/>
</dbReference>
<dbReference type="PANTHER" id="PTHR30543:SF21">
    <property type="entry name" value="NAD(P)H-DEPENDENT FMN REDUCTASE LOT6"/>
    <property type="match status" value="1"/>
</dbReference>
<dbReference type="GO" id="GO:0010181">
    <property type="term" value="F:FMN binding"/>
    <property type="evidence" value="ECO:0007669"/>
    <property type="project" value="TreeGrafter"/>
</dbReference>
<dbReference type="InterPro" id="IPR005025">
    <property type="entry name" value="FMN_Rdtase-like_dom"/>
</dbReference>
<name>A0A1H5YW13_9RHOB</name>
<dbReference type="Proteomes" id="UP000236752">
    <property type="component" value="Unassembled WGS sequence"/>
</dbReference>
<dbReference type="InterPro" id="IPR029039">
    <property type="entry name" value="Flavoprotein-like_sf"/>
</dbReference>
<dbReference type="PANTHER" id="PTHR30543">
    <property type="entry name" value="CHROMATE REDUCTASE"/>
    <property type="match status" value="1"/>
</dbReference>
<evidence type="ECO:0000313" key="3">
    <source>
        <dbReference type="Proteomes" id="UP000236752"/>
    </source>
</evidence>
<organism evidence="2 3">
    <name type="scientific">Thalassococcus halodurans</name>
    <dbReference type="NCBI Taxonomy" id="373675"/>
    <lineage>
        <taxon>Bacteria</taxon>
        <taxon>Pseudomonadati</taxon>
        <taxon>Pseudomonadota</taxon>
        <taxon>Alphaproteobacteria</taxon>
        <taxon>Rhodobacterales</taxon>
        <taxon>Roseobacteraceae</taxon>
        <taxon>Thalassococcus</taxon>
    </lineage>
</organism>
<dbReference type="GO" id="GO:0016491">
    <property type="term" value="F:oxidoreductase activity"/>
    <property type="evidence" value="ECO:0007669"/>
    <property type="project" value="InterPro"/>
</dbReference>
<dbReference type="InterPro" id="IPR050712">
    <property type="entry name" value="NAD(P)H-dep_reductase"/>
</dbReference>
<accession>A0A1H5YW13</accession>
<dbReference type="Gene3D" id="3.40.50.360">
    <property type="match status" value="1"/>
</dbReference>
<keyword evidence="3" id="KW-1185">Reference proteome</keyword>